<reference evidence="6 7" key="1">
    <citation type="submission" date="2024-09" db="EMBL/GenBank/DDBJ databases">
        <authorList>
            <person name="Sun Q."/>
            <person name="Mori K."/>
        </authorList>
    </citation>
    <scope>NUCLEOTIDE SEQUENCE [LARGE SCALE GENOMIC DNA]</scope>
    <source>
        <strain evidence="6 7">TBRC 2205</strain>
    </source>
</reference>
<feature type="domain" description="Sugar-binding" evidence="5">
    <location>
        <begin position="67"/>
        <end position="312"/>
    </location>
</feature>
<evidence type="ECO:0000313" key="7">
    <source>
        <dbReference type="Proteomes" id="UP001589894"/>
    </source>
</evidence>
<evidence type="ECO:0000313" key="6">
    <source>
        <dbReference type="EMBL" id="MFC0568603.1"/>
    </source>
</evidence>
<keyword evidence="4" id="KW-0804">Transcription</keyword>
<sequence length="315" mass="33121">MSTPFAGGPAELVLTASVARRYYLDGRSKVEIADEFQLSRFKVARLISSARASGIVRIEIGYPGAVDVELSARLQREFGLRHAVVVDAEDEPSPRRQVGAAAADLLTEIVVPTDVLGLAWSRAVGAMTAALRRLACVPVVQLTGSLAEPDLHDSSVDLVRQAARAAGGPAYFFHAPLVVPTAGTARAMRKQPEIARAFARFDAVTKAVVGIGRWAPGESTIHDAASERDRRLVDRLGGRAEISGVLIDTDGVPVRAGLTDRMIGISAAELRAVPDVIGIAYGVAKAPAVRAALRSGMLSGLVTHRTLAADLLGPG</sequence>
<dbReference type="InterPro" id="IPR036388">
    <property type="entry name" value="WH-like_DNA-bd_sf"/>
</dbReference>
<dbReference type="SUPFAM" id="SSF100950">
    <property type="entry name" value="NagB/RpiA/CoA transferase-like"/>
    <property type="match status" value="1"/>
</dbReference>
<evidence type="ECO:0000256" key="1">
    <source>
        <dbReference type="ARBA" id="ARBA00010466"/>
    </source>
</evidence>
<dbReference type="Pfam" id="PF04198">
    <property type="entry name" value="Sugar-bind"/>
    <property type="match status" value="1"/>
</dbReference>
<evidence type="ECO:0000259" key="5">
    <source>
        <dbReference type="Pfam" id="PF04198"/>
    </source>
</evidence>
<dbReference type="InterPro" id="IPR051054">
    <property type="entry name" value="SorC_transcr_regulators"/>
</dbReference>
<name>A0ABV6P6F7_9ACTN</name>
<comment type="caution">
    <text evidence="6">The sequence shown here is derived from an EMBL/GenBank/DDBJ whole genome shotgun (WGS) entry which is preliminary data.</text>
</comment>
<dbReference type="RefSeq" id="WP_377344152.1">
    <property type="nucleotide sequence ID" value="NZ_JBHLUE010000036.1"/>
</dbReference>
<protein>
    <submittedName>
        <fullName evidence="6">Sugar-binding transcriptional regulator</fullName>
    </submittedName>
</protein>
<keyword evidence="3" id="KW-0238">DNA-binding</keyword>
<dbReference type="InterPro" id="IPR037171">
    <property type="entry name" value="NagB/RpiA_transferase-like"/>
</dbReference>
<keyword evidence="7" id="KW-1185">Reference proteome</keyword>
<dbReference type="PANTHER" id="PTHR34294">
    <property type="entry name" value="TRANSCRIPTIONAL REGULATOR-RELATED"/>
    <property type="match status" value="1"/>
</dbReference>
<dbReference type="Gene3D" id="3.40.50.1360">
    <property type="match status" value="1"/>
</dbReference>
<comment type="similarity">
    <text evidence="1">Belongs to the SorC transcriptional regulatory family.</text>
</comment>
<keyword evidence="2" id="KW-0805">Transcription regulation</keyword>
<evidence type="ECO:0000256" key="2">
    <source>
        <dbReference type="ARBA" id="ARBA00023015"/>
    </source>
</evidence>
<dbReference type="Gene3D" id="1.10.10.10">
    <property type="entry name" value="Winged helix-like DNA-binding domain superfamily/Winged helix DNA-binding domain"/>
    <property type="match status" value="1"/>
</dbReference>
<evidence type="ECO:0000256" key="4">
    <source>
        <dbReference type="ARBA" id="ARBA00023163"/>
    </source>
</evidence>
<accession>A0ABV6P6F7</accession>
<dbReference type="EMBL" id="JBHLUE010000036">
    <property type="protein sequence ID" value="MFC0568603.1"/>
    <property type="molecule type" value="Genomic_DNA"/>
</dbReference>
<evidence type="ECO:0000256" key="3">
    <source>
        <dbReference type="ARBA" id="ARBA00023125"/>
    </source>
</evidence>
<dbReference type="Proteomes" id="UP001589894">
    <property type="component" value="Unassembled WGS sequence"/>
</dbReference>
<proteinExistence type="inferred from homology"/>
<organism evidence="6 7">
    <name type="scientific">Plantactinospora siamensis</name>
    <dbReference type="NCBI Taxonomy" id="555372"/>
    <lineage>
        <taxon>Bacteria</taxon>
        <taxon>Bacillati</taxon>
        <taxon>Actinomycetota</taxon>
        <taxon>Actinomycetes</taxon>
        <taxon>Micromonosporales</taxon>
        <taxon>Micromonosporaceae</taxon>
        <taxon>Plantactinospora</taxon>
    </lineage>
</organism>
<dbReference type="InterPro" id="IPR007324">
    <property type="entry name" value="Sugar-bd_dom_put"/>
</dbReference>
<dbReference type="PANTHER" id="PTHR34294:SF1">
    <property type="entry name" value="TRANSCRIPTIONAL REGULATOR LSRR"/>
    <property type="match status" value="1"/>
</dbReference>
<gene>
    <name evidence="6" type="ORF">ACFFHU_31280</name>
</gene>